<protein>
    <submittedName>
        <fullName evidence="1">Uncharacterized protein</fullName>
    </submittedName>
</protein>
<organism evidence="1">
    <name type="scientific">Anguilla anguilla</name>
    <name type="common">European freshwater eel</name>
    <name type="synonym">Muraena anguilla</name>
    <dbReference type="NCBI Taxonomy" id="7936"/>
    <lineage>
        <taxon>Eukaryota</taxon>
        <taxon>Metazoa</taxon>
        <taxon>Chordata</taxon>
        <taxon>Craniata</taxon>
        <taxon>Vertebrata</taxon>
        <taxon>Euteleostomi</taxon>
        <taxon>Actinopterygii</taxon>
        <taxon>Neopterygii</taxon>
        <taxon>Teleostei</taxon>
        <taxon>Anguilliformes</taxon>
        <taxon>Anguillidae</taxon>
        <taxon>Anguilla</taxon>
    </lineage>
</organism>
<accession>A0A0E9PEY6</accession>
<evidence type="ECO:0000313" key="1">
    <source>
        <dbReference type="EMBL" id="JAH02650.1"/>
    </source>
</evidence>
<name>A0A0E9PEY6_ANGAN</name>
<reference evidence="1" key="2">
    <citation type="journal article" date="2015" name="Fish Shellfish Immunol.">
        <title>Early steps in the European eel (Anguilla anguilla)-Vibrio vulnificus interaction in the gills: Role of the RtxA13 toxin.</title>
        <authorList>
            <person name="Callol A."/>
            <person name="Pajuelo D."/>
            <person name="Ebbesson L."/>
            <person name="Teles M."/>
            <person name="MacKenzie S."/>
            <person name="Amaro C."/>
        </authorList>
    </citation>
    <scope>NUCLEOTIDE SEQUENCE</scope>
</reference>
<dbReference type="EMBL" id="GBXM01105927">
    <property type="protein sequence ID" value="JAH02650.1"/>
    <property type="molecule type" value="Transcribed_RNA"/>
</dbReference>
<proteinExistence type="predicted"/>
<dbReference type="AlphaFoldDB" id="A0A0E9PEY6"/>
<sequence>MNKAIVKYHHCAVFNKNPGHWIL</sequence>
<reference evidence="1" key="1">
    <citation type="submission" date="2014-11" db="EMBL/GenBank/DDBJ databases">
        <authorList>
            <person name="Amaro Gonzalez C."/>
        </authorList>
    </citation>
    <scope>NUCLEOTIDE SEQUENCE</scope>
</reference>